<dbReference type="AlphaFoldDB" id="A0AAE3MGI0"/>
<protein>
    <submittedName>
        <fullName evidence="1">DUF4783 domain-containing protein</fullName>
    </submittedName>
</protein>
<dbReference type="RefSeq" id="WP_301201151.1">
    <property type="nucleotide sequence ID" value="NZ_JAPDPI010000037.1"/>
</dbReference>
<name>A0AAE3MGI0_9BACT</name>
<organism evidence="1 2">
    <name type="scientific">Plebeiibacterium marinum</name>
    <dbReference type="NCBI Taxonomy" id="2992111"/>
    <lineage>
        <taxon>Bacteria</taxon>
        <taxon>Pseudomonadati</taxon>
        <taxon>Bacteroidota</taxon>
        <taxon>Bacteroidia</taxon>
        <taxon>Marinilabiliales</taxon>
        <taxon>Marinilabiliaceae</taxon>
        <taxon>Plebeiibacterium</taxon>
    </lineage>
</organism>
<keyword evidence="2" id="KW-1185">Reference proteome</keyword>
<proteinExistence type="predicted"/>
<reference evidence="1" key="1">
    <citation type="submission" date="2022-10" db="EMBL/GenBank/DDBJ databases">
        <authorList>
            <person name="Yu W.X."/>
        </authorList>
    </citation>
    <scope>NUCLEOTIDE SEQUENCE</scope>
    <source>
        <strain evidence="1">D04</strain>
    </source>
</reference>
<dbReference type="PROSITE" id="PS51257">
    <property type="entry name" value="PROKAR_LIPOPROTEIN"/>
    <property type="match status" value="1"/>
</dbReference>
<dbReference type="EMBL" id="JAPDPI010000037">
    <property type="protein sequence ID" value="MCW3807090.1"/>
    <property type="molecule type" value="Genomic_DNA"/>
</dbReference>
<dbReference type="Gene3D" id="3.10.450.50">
    <property type="match status" value="1"/>
</dbReference>
<evidence type="ECO:0000313" key="2">
    <source>
        <dbReference type="Proteomes" id="UP001207408"/>
    </source>
</evidence>
<dbReference type="InterPro" id="IPR031977">
    <property type="entry name" value="DUF4783"/>
</dbReference>
<dbReference type="Pfam" id="PF16022">
    <property type="entry name" value="DUF4783"/>
    <property type="match status" value="1"/>
</dbReference>
<accession>A0AAE3MGI0</accession>
<evidence type="ECO:0000313" key="1">
    <source>
        <dbReference type="EMBL" id="MCW3807090.1"/>
    </source>
</evidence>
<sequence length="135" mass="15569">MKSSGSRKHWLLFLIFVFGGCLASMNAQLPNNIIEATRNANAQELSNYFNGKIELVLPQKSGVFSNSQAKLILEDFFKHNPTISFKVIHQGKRQNSAFAIGKYQSNKSTYRFYFLTKNKDDKTYIHQLRIEKEDD</sequence>
<dbReference type="Proteomes" id="UP001207408">
    <property type="component" value="Unassembled WGS sequence"/>
</dbReference>
<gene>
    <name evidence="1" type="ORF">OM074_15740</name>
</gene>
<comment type="caution">
    <text evidence="1">The sequence shown here is derived from an EMBL/GenBank/DDBJ whole genome shotgun (WGS) entry which is preliminary data.</text>
</comment>